<dbReference type="AlphaFoldDB" id="A0A5J4K4Z7"/>
<reference evidence="1 2" key="1">
    <citation type="journal article" date="2019" name="Int. J. Syst. Evol. Microbiol.">
        <title>Thermogemmatispora aurantia sp. nov. and Thermogemmatispora argillosa sp. nov., within the class Ktedonobacteria, and emended description of the genus Thermogemmatispora.</title>
        <authorList>
            <person name="Zheng Y."/>
            <person name="Wang C.M."/>
            <person name="Sakai Y."/>
            <person name="Abe K."/>
            <person name="Yokota A."/>
            <person name="Yabe S."/>
        </authorList>
    </citation>
    <scope>NUCLEOTIDE SEQUENCE [LARGE SCALE GENOMIC DNA]</scope>
    <source>
        <strain evidence="1 2">A1-2</strain>
    </source>
</reference>
<dbReference type="EMBL" id="BKZV01000001">
    <property type="protein sequence ID" value="GER82162.1"/>
    <property type="molecule type" value="Genomic_DNA"/>
</dbReference>
<evidence type="ECO:0000313" key="1">
    <source>
        <dbReference type="EMBL" id="GER82162.1"/>
    </source>
</evidence>
<proteinExistence type="predicted"/>
<evidence type="ECO:0008006" key="3">
    <source>
        <dbReference type="Google" id="ProtNLM"/>
    </source>
</evidence>
<evidence type="ECO:0000313" key="2">
    <source>
        <dbReference type="Proteomes" id="UP000334820"/>
    </source>
</evidence>
<gene>
    <name evidence="1" type="ORF">KTAU_08000</name>
</gene>
<name>A0A5J4K4Z7_9CHLR</name>
<organism evidence="1 2">
    <name type="scientific">Thermogemmatispora aurantia</name>
    <dbReference type="NCBI Taxonomy" id="2045279"/>
    <lineage>
        <taxon>Bacteria</taxon>
        <taxon>Bacillati</taxon>
        <taxon>Chloroflexota</taxon>
        <taxon>Ktedonobacteria</taxon>
        <taxon>Thermogemmatisporales</taxon>
        <taxon>Thermogemmatisporaceae</taxon>
        <taxon>Thermogemmatispora</taxon>
    </lineage>
</organism>
<sequence>MTPGLVMVGRPERLYQATLEVLSDIQADKLTAEDVLAEVTRQLLLLREEQLLRTEGISNQLRTSEGVTLSAETIVTLIEQHLKCPNSSRLPVLVVAAAYKAAEEHLKEHVLPLTPHNAADRRTGALGDLQICLLGDSRITTVYEMKTRRVTPSDLEIALQKVASLGHRIDKYIFITTEEITPQVHQYAISLYKRTGGIEFAILDCISFIRHFLHLFHHLRNNFLDIYQQLLLEEPESSVRQELKEAFLALRLAAVSSNGIGGDEGN</sequence>
<keyword evidence="2" id="KW-1185">Reference proteome</keyword>
<comment type="caution">
    <text evidence="1">The sequence shown here is derived from an EMBL/GenBank/DDBJ whole genome shotgun (WGS) entry which is preliminary data.</text>
</comment>
<accession>A0A5J4K4Z7</accession>
<protein>
    <recommendedName>
        <fullName evidence="3">Restriction endonuclease, SacI family</fullName>
    </recommendedName>
</protein>
<dbReference type="Proteomes" id="UP000334820">
    <property type="component" value="Unassembled WGS sequence"/>
</dbReference>